<evidence type="ECO:0000256" key="1">
    <source>
        <dbReference type="ARBA" id="ARBA00009172"/>
    </source>
</evidence>
<dbReference type="Gene3D" id="1.20.1250.20">
    <property type="entry name" value="MFS general substrate transporter like domains"/>
    <property type="match status" value="1"/>
</dbReference>
<feature type="transmembrane region" description="Helical" evidence="2">
    <location>
        <begin position="146"/>
        <end position="170"/>
    </location>
</feature>
<keyword evidence="2" id="KW-0812">Transmembrane</keyword>
<comment type="caution">
    <text evidence="3">The sequence shown here is derived from an EMBL/GenBank/DDBJ whole genome shotgun (WGS) entry which is preliminary data.</text>
</comment>
<feature type="transmembrane region" description="Helical" evidence="2">
    <location>
        <begin position="262"/>
        <end position="279"/>
    </location>
</feature>
<feature type="transmembrane region" description="Helical" evidence="2">
    <location>
        <begin position="352"/>
        <end position="370"/>
    </location>
</feature>
<evidence type="ECO:0000256" key="2">
    <source>
        <dbReference type="SAM" id="Phobius"/>
    </source>
</evidence>
<reference evidence="3 4" key="1">
    <citation type="journal article" date="2019" name="Sci. Rep.">
        <title>Orb-weaving spider Araneus ventricosus genome elucidates the spidroin gene catalogue.</title>
        <authorList>
            <person name="Kono N."/>
            <person name="Nakamura H."/>
            <person name="Ohtoshi R."/>
            <person name="Moran D.A.P."/>
            <person name="Shinohara A."/>
            <person name="Yoshida Y."/>
            <person name="Fujiwara M."/>
            <person name="Mori M."/>
            <person name="Tomita M."/>
            <person name="Arakawa K."/>
        </authorList>
    </citation>
    <scope>NUCLEOTIDE SEQUENCE [LARGE SCALE GENOMIC DNA]</scope>
</reference>
<feature type="transmembrane region" description="Helical" evidence="2">
    <location>
        <begin position="326"/>
        <end position="346"/>
    </location>
</feature>
<comment type="similarity">
    <text evidence="1">Belongs to the unc-93 family.</text>
</comment>
<organism evidence="3 4">
    <name type="scientific">Araneus ventricosus</name>
    <name type="common">Orbweaver spider</name>
    <name type="synonym">Epeira ventricosa</name>
    <dbReference type="NCBI Taxonomy" id="182803"/>
    <lineage>
        <taxon>Eukaryota</taxon>
        <taxon>Metazoa</taxon>
        <taxon>Ecdysozoa</taxon>
        <taxon>Arthropoda</taxon>
        <taxon>Chelicerata</taxon>
        <taxon>Arachnida</taxon>
        <taxon>Araneae</taxon>
        <taxon>Araneomorphae</taxon>
        <taxon>Entelegynae</taxon>
        <taxon>Araneoidea</taxon>
        <taxon>Araneidae</taxon>
        <taxon>Araneus</taxon>
    </lineage>
</organism>
<feature type="transmembrane region" description="Helical" evidence="2">
    <location>
        <begin position="211"/>
        <end position="232"/>
    </location>
</feature>
<gene>
    <name evidence="3" type="primary">CG4928_22</name>
    <name evidence="3" type="ORF">AVEN_164271_1</name>
</gene>
<feature type="transmembrane region" description="Helical" evidence="2">
    <location>
        <begin position="285"/>
        <end position="306"/>
    </location>
</feature>
<evidence type="ECO:0000313" key="4">
    <source>
        <dbReference type="Proteomes" id="UP000499080"/>
    </source>
</evidence>
<dbReference type="PANTHER" id="PTHR19444">
    <property type="entry name" value="UNC-93 RELATED"/>
    <property type="match status" value="1"/>
</dbReference>
<proteinExistence type="inferred from homology"/>
<accession>A0A4Y2X0T4</accession>
<protein>
    <submittedName>
        <fullName evidence="3">UNC93-like protein</fullName>
    </submittedName>
</protein>
<dbReference type="OrthoDB" id="78663at2759"/>
<sequence length="520" mass="57592">MEGNPETHLMSHLKMRIPEVDKEIMTFKSDGQKVEPLSAFDLLSKTGDSSVSNRNSAMCDVDSSPVTLTGYKYKKDGLSENKLFPEVEITETTKDTKVHNLKVVNDAGFSETPKNLLNERKEEMISDADSEDTSKYQTYVDSTKSFFFRISGLAYHSAVILSSLISYYVLNAGDKEDHFKTSNSSCGASFCSIDKEGFSNSIKELPDETRYLLIGIGLECGIVAPLLVLLFLDSIVKTTKDVKLSWDHVFATIKYMKKKDQLLIIPFTISGSLCRGFYAADFAKAYIACAWNISLIGLITVVYGAASALSSLFSGVMIKYVGRRSVMVLCRIINIANLVFLFLWSPSAQQPYIFYVQGGIFGIISGIFHSQTKGRQWRFSAQVLEAIASFLENPGGLKAHSFTPSLTFDEIYSIRKNKDLKTWRVPPSHDWYKRSSPGGSIGLACDRADQTALSRFVSGHLRSCSFSHGNKVFPVCAKCGVASASPEHILSCLRLSRETFETDPLLALDFLRVSGIMDGV</sequence>
<keyword evidence="4" id="KW-1185">Reference proteome</keyword>
<name>A0A4Y2X0T4_ARAVE</name>
<dbReference type="Proteomes" id="UP000499080">
    <property type="component" value="Unassembled WGS sequence"/>
</dbReference>
<dbReference type="SUPFAM" id="SSF103473">
    <property type="entry name" value="MFS general substrate transporter"/>
    <property type="match status" value="1"/>
</dbReference>
<dbReference type="PANTHER" id="PTHR19444:SF13">
    <property type="entry name" value="PROTEIN UNC-93 HOMOLOG A"/>
    <property type="match status" value="1"/>
</dbReference>
<dbReference type="InterPro" id="IPR036259">
    <property type="entry name" value="MFS_trans_sf"/>
</dbReference>
<keyword evidence="2" id="KW-0472">Membrane</keyword>
<dbReference type="InterPro" id="IPR051951">
    <property type="entry name" value="UNC-93_regulatory"/>
</dbReference>
<dbReference type="AlphaFoldDB" id="A0A4Y2X0T4"/>
<evidence type="ECO:0000313" key="3">
    <source>
        <dbReference type="EMBL" id="GBO43143.1"/>
    </source>
</evidence>
<dbReference type="EMBL" id="BGPR01069509">
    <property type="protein sequence ID" value="GBO43143.1"/>
    <property type="molecule type" value="Genomic_DNA"/>
</dbReference>
<keyword evidence="2" id="KW-1133">Transmembrane helix</keyword>